<dbReference type="InterPro" id="IPR000805">
    <property type="entry name" value="Glyco_hydro_26"/>
</dbReference>
<feature type="active site" description="Nucleophile" evidence="4">
    <location>
        <position position="380"/>
    </location>
</feature>
<evidence type="ECO:0000313" key="8">
    <source>
        <dbReference type="Proteomes" id="UP000273643"/>
    </source>
</evidence>
<feature type="domain" description="GH26" evidence="6">
    <location>
        <begin position="130"/>
        <end position="443"/>
    </location>
</feature>
<keyword evidence="3 4" id="KW-0326">Glycosidase</keyword>
<dbReference type="EMBL" id="RJUK01000004">
    <property type="protein sequence ID" value="ROQ17035.1"/>
    <property type="molecule type" value="Genomic_DNA"/>
</dbReference>
<evidence type="ECO:0000256" key="5">
    <source>
        <dbReference type="SAM" id="Coils"/>
    </source>
</evidence>
<dbReference type="GO" id="GO:0016985">
    <property type="term" value="F:mannan endo-1,4-beta-mannosidase activity"/>
    <property type="evidence" value="ECO:0007669"/>
    <property type="project" value="InterPro"/>
</dbReference>
<dbReference type="InterPro" id="IPR022790">
    <property type="entry name" value="GH26_dom"/>
</dbReference>
<proteinExistence type="inferred from homology"/>
<protein>
    <submittedName>
        <fullName evidence="7">Mannan endo-1,4-beta-mannosidase</fullName>
    </submittedName>
</protein>
<dbReference type="InterPro" id="IPR017853">
    <property type="entry name" value="GH"/>
</dbReference>
<dbReference type="PANTHER" id="PTHR40079:SF4">
    <property type="entry name" value="GH26 DOMAIN-CONTAINING PROTEIN-RELATED"/>
    <property type="match status" value="1"/>
</dbReference>
<feature type="active site" description="Proton donor" evidence="4">
    <location>
        <position position="281"/>
    </location>
</feature>
<dbReference type="SUPFAM" id="SSF51445">
    <property type="entry name" value="(Trans)glycosidases"/>
    <property type="match status" value="1"/>
</dbReference>
<dbReference type="PRINTS" id="PR00739">
    <property type="entry name" value="GLHYDRLASE26"/>
</dbReference>
<organism evidence="7 8">
    <name type="scientific">Marinimicrobium koreense</name>
    <dbReference type="NCBI Taxonomy" id="306545"/>
    <lineage>
        <taxon>Bacteria</taxon>
        <taxon>Pseudomonadati</taxon>
        <taxon>Pseudomonadota</taxon>
        <taxon>Gammaproteobacteria</taxon>
        <taxon>Cellvibrionales</taxon>
        <taxon>Cellvibrionaceae</taxon>
        <taxon>Marinimicrobium</taxon>
    </lineage>
</organism>
<dbReference type="Pfam" id="PF02156">
    <property type="entry name" value="Glyco_hydro_26"/>
    <property type="match status" value="1"/>
</dbReference>
<keyword evidence="5" id="KW-0175">Coiled coil</keyword>
<name>A0A3N1NLL9_9GAMM</name>
<evidence type="ECO:0000256" key="1">
    <source>
        <dbReference type="ARBA" id="ARBA00007754"/>
    </source>
</evidence>
<sequence length="452" mass="51005">MFCCLYKWVDTGRDQMKLYLFESNTCVAAILAFTAGILGCGSNNAIEDGSDTNQHDPEEALTYVEVEGGEYPYCTEPEASVDPDGDGWGQQVISQEEETCVVEMGDMDPNAPTVEKLGVAENLVNDNAAETTRAVYSYLKSVFGKQVLSGQQDLTWKDSTDMFQRVVNDTGLAPAIMGYDFMNYTVADGQGWSGLMQTGEAIAHWELGGLVTFNWHWRDPSGETLEFYTESTGFRIPMDGDQLDRESEAFAQMEADVDRIAQELKALQDADVPVLWRPLHEASGGWFWWGATRDDSVQPADAQIALWKYLYDRLTNHHELNNLIWVWNGASADWYPGDRYVDIIGEDIYGDAQDYGSKLPKFNEAVEYPDSEDKMVALTENGTIPHPDNIKEDGAWWLYFVTWNDGDSEEGVTNSSNFWTGEYYNEDAHKVEVYNHELVITLDELPEFYSEN</sequence>
<dbReference type="Gene3D" id="3.20.20.80">
    <property type="entry name" value="Glycosidases"/>
    <property type="match status" value="1"/>
</dbReference>
<dbReference type="Proteomes" id="UP000273643">
    <property type="component" value="Unassembled WGS sequence"/>
</dbReference>
<keyword evidence="8" id="KW-1185">Reference proteome</keyword>
<evidence type="ECO:0000313" key="7">
    <source>
        <dbReference type="EMBL" id="ROQ17035.1"/>
    </source>
</evidence>
<dbReference type="OrthoDB" id="9816550at2"/>
<dbReference type="PROSITE" id="PS51764">
    <property type="entry name" value="GH26"/>
    <property type="match status" value="1"/>
</dbReference>
<evidence type="ECO:0000259" key="6">
    <source>
        <dbReference type="PROSITE" id="PS51764"/>
    </source>
</evidence>
<evidence type="ECO:0000256" key="2">
    <source>
        <dbReference type="ARBA" id="ARBA00022801"/>
    </source>
</evidence>
<evidence type="ECO:0000256" key="3">
    <source>
        <dbReference type="ARBA" id="ARBA00023295"/>
    </source>
</evidence>
<accession>A0A3N1NLL9</accession>
<gene>
    <name evidence="7" type="ORF">EDC38_3150</name>
</gene>
<evidence type="ECO:0000256" key="4">
    <source>
        <dbReference type="PROSITE-ProRule" id="PRU01100"/>
    </source>
</evidence>
<reference evidence="7 8" key="1">
    <citation type="submission" date="2018-11" db="EMBL/GenBank/DDBJ databases">
        <title>Genomic Encyclopedia of Type Strains, Phase IV (KMG-IV): sequencing the most valuable type-strain genomes for metagenomic binning, comparative biology and taxonomic classification.</title>
        <authorList>
            <person name="Goeker M."/>
        </authorList>
    </citation>
    <scope>NUCLEOTIDE SEQUENCE [LARGE SCALE GENOMIC DNA]</scope>
    <source>
        <strain evidence="7 8">DSM 16974</strain>
    </source>
</reference>
<keyword evidence="2 4" id="KW-0378">Hydrolase</keyword>
<comment type="caution">
    <text evidence="7">The sequence shown here is derived from an EMBL/GenBank/DDBJ whole genome shotgun (WGS) entry which is preliminary data.</text>
</comment>
<dbReference type="AlphaFoldDB" id="A0A3N1NLL9"/>
<comment type="similarity">
    <text evidence="1 4">Belongs to the glycosyl hydrolase 26 family.</text>
</comment>
<dbReference type="GO" id="GO:0006080">
    <property type="term" value="P:substituted mannan metabolic process"/>
    <property type="evidence" value="ECO:0007669"/>
    <property type="project" value="InterPro"/>
</dbReference>
<feature type="coiled-coil region" evidence="5">
    <location>
        <begin position="243"/>
        <end position="270"/>
    </location>
</feature>
<dbReference type="PANTHER" id="PTHR40079">
    <property type="entry name" value="MANNAN ENDO-1,4-BETA-MANNOSIDASE E-RELATED"/>
    <property type="match status" value="1"/>
</dbReference>